<dbReference type="EMBL" id="AP018046">
    <property type="protein sequence ID" value="BAX55191.1"/>
    <property type="molecule type" value="Genomic_DNA"/>
</dbReference>
<evidence type="ECO:0000313" key="1">
    <source>
        <dbReference type="EMBL" id="BAX55191.1"/>
    </source>
</evidence>
<reference evidence="1" key="1">
    <citation type="journal article" date="2017" name="Genome Announc.">
        <title>Whole-Genome Sequence of Photobacterium damselae subsp. piscicida Strain 91-197, Isolated from Hybrid Striped Bass (Morone sp.) in the United States.</title>
        <authorList>
            <person name="Teru Y."/>
            <person name="Hikima J."/>
            <person name="Kono T."/>
            <person name="Sakai M."/>
            <person name="Takano T."/>
            <person name="Hawke J.P."/>
            <person name="Takeyama H."/>
            <person name="Aoki T."/>
        </authorList>
    </citation>
    <scope>NUCLEOTIDE SEQUENCE</scope>
    <source>
        <strain evidence="1">91-197</strain>
    </source>
</reference>
<reference evidence="2 4" key="3">
    <citation type="submission" date="2020-09" db="EMBL/GenBank/DDBJ databases">
        <title>Complete, closed and curated genome sequences of Photobacterium damselae subsp. piscicida isolates from Australia indicate localised evolution and additional plasmid-borne pathogenicity mechanisms.</title>
        <authorList>
            <person name="Baseggio L."/>
            <person name="Silayeva O."/>
            <person name="Buller N."/>
            <person name="Landos M."/>
            <person name="Engelstaedter J."/>
            <person name="Barnes A.C."/>
        </authorList>
    </citation>
    <scope>NUCLEOTIDE SEQUENCE [LARGE SCALE GENOMIC DNA]</scope>
    <source>
        <strain evidence="2 4">AS-16-0540-1</strain>
    </source>
</reference>
<reference evidence="3" key="2">
    <citation type="submission" date="2017-05" db="EMBL/GenBank/DDBJ databases">
        <title>Whole genome sequence of fish pathogenic bacteria, Photobacterium damselae subsp. piscicida, strain 91-197, isolated from hybrid striped bass (Morone sp.) in USA.</title>
        <authorList>
            <person name="Teru Y."/>
            <person name="Hikima J."/>
            <person name="Kono T."/>
            <person name="Sakai M."/>
            <person name="Takano T."/>
            <person name="Hawke J.P."/>
            <person name="Takeyama H."/>
            <person name="Aoki T."/>
        </authorList>
    </citation>
    <scope>NUCLEOTIDE SEQUENCE [LARGE SCALE GENOMIC DNA]</scope>
    <source>
        <strain evidence="3">91-197</strain>
    </source>
</reference>
<dbReference type="RefSeq" id="WP_086958904.1">
    <property type="nucleotide sequence ID" value="NZ_AP018046.1"/>
</dbReference>
<evidence type="ECO:0000313" key="3">
    <source>
        <dbReference type="Proteomes" id="UP000218676"/>
    </source>
</evidence>
<proteinExistence type="predicted"/>
<organism evidence="1 3">
    <name type="scientific">Photobacterium damsela subsp. piscicida</name>
    <name type="common">Pasteurella piscicida</name>
    <dbReference type="NCBI Taxonomy" id="38294"/>
    <lineage>
        <taxon>Bacteria</taxon>
        <taxon>Pseudomonadati</taxon>
        <taxon>Pseudomonadota</taxon>
        <taxon>Gammaproteobacteria</taxon>
        <taxon>Vibrionales</taxon>
        <taxon>Vibrionaceae</taxon>
        <taxon>Photobacterium</taxon>
    </lineage>
</organism>
<dbReference type="EMBL" id="CP061855">
    <property type="protein sequence ID" value="QOD58428.1"/>
    <property type="molecule type" value="Genomic_DNA"/>
</dbReference>
<dbReference type="Proteomes" id="UP000516656">
    <property type="component" value="Chromosome 2"/>
</dbReference>
<sequence length="230" mass="26542">MPSKGYCKITRFIAPDRITHCLYESGGSQSKLSMILSTELGHNISESKVKNFIYQYNLHGAMQLIKDIHREVAKNIADQRAGRVPEPPTEYPWIEIKSHDRQYKFNMETHQLWSPSSRKYKQPFILYNGKGHQYPAYSINIGTRKKINVTIGRLYLMCRDGLDSGLKSIRYQNIRALIAKQPIPSDPTSAYWDINEHSSELSKKNTLALLPIKYDENGRIRVDYSPSYSI</sequence>
<dbReference type="AlphaFoldDB" id="A0A1V1VE67"/>
<protein>
    <submittedName>
        <fullName evidence="1">Uncharacterized protein</fullName>
    </submittedName>
</protein>
<accession>A0A1V1VE67</accession>
<evidence type="ECO:0000313" key="2">
    <source>
        <dbReference type="EMBL" id="QOD58428.1"/>
    </source>
</evidence>
<gene>
    <name evidence="2" type="ORF">IC627_16215</name>
    <name evidence="1" type="ORF">PDPUS_2_00605</name>
</gene>
<name>A0A1V1VE67_PHODP</name>
<dbReference type="Proteomes" id="UP000218676">
    <property type="component" value="Chromosome 2"/>
</dbReference>
<evidence type="ECO:0000313" key="4">
    <source>
        <dbReference type="Proteomes" id="UP000516656"/>
    </source>
</evidence>